<dbReference type="OrthoDB" id="2375806at2"/>
<evidence type="ECO:0000313" key="2">
    <source>
        <dbReference type="Proteomes" id="UP000183508"/>
    </source>
</evidence>
<protein>
    <recommendedName>
        <fullName evidence="3">Heat induced stress protein YflT</fullName>
    </recommendedName>
</protein>
<dbReference type="EMBL" id="FPBV01000005">
    <property type="protein sequence ID" value="SFU62848.1"/>
    <property type="molecule type" value="Genomic_DNA"/>
</dbReference>
<keyword evidence="2" id="KW-1185">Reference proteome</keyword>
<organism evidence="1 2">
    <name type="scientific">Alicyclobacillus macrosporangiidus</name>
    <dbReference type="NCBI Taxonomy" id="392015"/>
    <lineage>
        <taxon>Bacteria</taxon>
        <taxon>Bacillati</taxon>
        <taxon>Bacillota</taxon>
        <taxon>Bacilli</taxon>
        <taxon>Bacillales</taxon>
        <taxon>Alicyclobacillaceae</taxon>
        <taxon>Alicyclobacillus</taxon>
    </lineage>
</organism>
<reference evidence="2" key="1">
    <citation type="submission" date="2016-10" db="EMBL/GenBank/DDBJ databases">
        <authorList>
            <person name="Varghese N."/>
        </authorList>
    </citation>
    <scope>NUCLEOTIDE SEQUENCE [LARGE SCALE GENOMIC DNA]</scope>
    <source>
        <strain evidence="2">DSM 17980</strain>
    </source>
</reference>
<evidence type="ECO:0008006" key="3">
    <source>
        <dbReference type="Google" id="ProtNLM"/>
    </source>
</evidence>
<accession>A0A1I7HQ45</accession>
<dbReference type="STRING" id="392015.SAMN05421543_10539"/>
<proteinExistence type="predicted"/>
<gene>
    <name evidence="1" type="ORF">SAMN05421543_10539</name>
</gene>
<sequence length="122" mass="12795">MAERTVLSSFYSEADAKRAEQQIRSLGIEVTQVSELHAYPGDRPDVRAFPVSGKIPGLASLTLNTDPSSRDASVLLATDPAASGMTDGAGNVTGRNFLLTVVCPEAQVEPVVGIIQDCGGYT</sequence>
<evidence type="ECO:0000313" key="1">
    <source>
        <dbReference type="EMBL" id="SFU62848.1"/>
    </source>
</evidence>
<name>A0A1I7HQ45_9BACL</name>
<dbReference type="RefSeq" id="WP_074950547.1">
    <property type="nucleotide sequence ID" value="NZ_FPBV01000005.1"/>
</dbReference>
<dbReference type="Proteomes" id="UP000183508">
    <property type="component" value="Unassembled WGS sequence"/>
</dbReference>
<dbReference type="AlphaFoldDB" id="A0A1I7HQ45"/>